<dbReference type="Pfam" id="PF00069">
    <property type="entry name" value="Pkinase"/>
    <property type="match status" value="1"/>
</dbReference>
<evidence type="ECO:0000256" key="3">
    <source>
        <dbReference type="PROSITE-ProRule" id="PRU10141"/>
    </source>
</evidence>
<dbReference type="SUPFAM" id="SSF56112">
    <property type="entry name" value="Protein kinase-like (PK-like)"/>
    <property type="match status" value="1"/>
</dbReference>
<sequence>MNIKEGSVIASKYKVIKKIGTGGNGTVYKVVSLNDENNIFALKIINLNYGKYYNRKYSYSDCKNYERKKYARFCDEIKVVQKYQDKVKGILPIYDLYVPKEPSEDNFPWYTMPIAVEMSEKLKEYSFEQKIASIFEIAKILEKLHSKEIAHRDIKPNNIYFYKNGWYLSDFGLVSYPGKKALTNAKEAIGPKKPNTIAPEMREDSKNANPLCADIYSLAKTLWMILTNKDIAFGGQYNHKNKGISLGQYIKREYLVTLHEILTVCTLDIPGERPTAEQLVNLLQEWFEIKNDFSKRCRKEWDFIIKEVTPYTPETIVWSNIEEIVKVLDLVSQTKSYNHMFLPSDGGLDLNGCILSRKQGFIELNEDGYITLVKPKRLYMEIFGYYQWNYFLLETEQLPPCGLYEYDNADDVYEECVLEIEPDVYIEPYHLNYGTYNGIKLPDNARKIYFGLKGNYVIFPKDSYYNFNMKSYNALQTEYETPLKFKNFIKETIKFLRWKEDNPEKYDKLMNKKKREEEKERQEWIALHNKEENQLLNYIQKFKLTRNDCNRKDKDTRFEYTVSVQIIASFELYLNVDGILRVKEDLWDFESLINGTDRKKDYYKFYDFEEAKICSTEIKKYLDISLANLHTISNEADCHIDMKRLMGPRHLFTKEEIIEALKKGNDNYYNRLVINKDGYIELIQPKEVEYLEIFKYPVLGYEFPAKNNMVGETAPIDRYIEDVYLLMLDAWYEHLRCGENECLSDYVSLSQEELLKEINCELNKYTL</sequence>
<gene>
    <name evidence="5" type="ORF">H8707_05145</name>
</gene>
<evidence type="ECO:0000313" key="6">
    <source>
        <dbReference type="Proteomes" id="UP000601171"/>
    </source>
</evidence>
<dbReference type="InterPro" id="IPR008271">
    <property type="entry name" value="Ser/Thr_kinase_AS"/>
</dbReference>
<keyword evidence="5" id="KW-0418">Kinase</keyword>
<feature type="binding site" evidence="3">
    <location>
        <position position="43"/>
    </location>
    <ligand>
        <name>ATP</name>
        <dbReference type="ChEBI" id="CHEBI:30616"/>
    </ligand>
</feature>
<dbReference type="PANTHER" id="PTHR44167">
    <property type="entry name" value="OVARIAN-SPECIFIC SERINE/THREONINE-PROTEIN KINASE LOK-RELATED"/>
    <property type="match status" value="1"/>
</dbReference>
<keyword evidence="6" id="KW-1185">Reference proteome</keyword>
<dbReference type="RefSeq" id="WP_262429079.1">
    <property type="nucleotide sequence ID" value="NZ_JACRTG010000015.1"/>
</dbReference>
<keyword evidence="1 3" id="KW-0547">Nucleotide-binding</keyword>
<dbReference type="PROSITE" id="PS50011">
    <property type="entry name" value="PROTEIN_KINASE_DOM"/>
    <property type="match status" value="1"/>
</dbReference>
<organism evidence="5 6">
    <name type="scientific">Paratissierella segnis</name>
    <dbReference type="NCBI Taxonomy" id="2763679"/>
    <lineage>
        <taxon>Bacteria</taxon>
        <taxon>Bacillati</taxon>
        <taxon>Bacillota</taxon>
        <taxon>Tissierellia</taxon>
        <taxon>Tissierellales</taxon>
        <taxon>Tissierellaceae</taxon>
        <taxon>Paratissierella</taxon>
    </lineage>
</organism>
<keyword evidence="2 3" id="KW-0067">ATP-binding</keyword>
<dbReference type="EMBL" id="JACRTG010000015">
    <property type="protein sequence ID" value="MBC8587626.1"/>
    <property type="molecule type" value="Genomic_DNA"/>
</dbReference>
<dbReference type="PANTHER" id="PTHR44167:SF24">
    <property type="entry name" value="SERINE_THREONINE-PROTEIN KINASE CHK2"/>
    <property type="match status" value="1"/>
</dbReference>
<dbReference type="InterPro" id="IPR017441">
    <property type="entry name" value="Protein_kinase_ATP_BS"/>
</dbReference>
<dbReference type="AlphaFoldDB" id="A0A926IJN0"/>
<dbReference type="InterPro" id="IPR000719">
    <property type="entry name" value="Prot_kinase_dom"/>
</dbReference>
<dbReference type="GO" id="GO:0005524">
    <property type="term" value="F:ATP binding"/>
    <property type="evidence" value="ECO:0007669"/>
    <property type="project" value="UniProtKB-UniRule"/>
</dbReference>
<dbReference type="Gene3D" id="3.30.200.20">
    <property type="entry name" value="Phosphorylase Kinase, domain 1"/>
    <property type="match status" value="1"/>
</dbReference>
<dbReference type="SMART" id="SM00220">
    <property type="entry name" value="S_TKc"/>
    <property type="match status" value="1"/>
</dbReference>
<dbReference type="InterPro" id="IPR011009">
    <property type="entry name" value="Kinase-like_dom_sf"/>
</dbReference>
<reference evidence="5" key="1">
    <citation type="submission" date="2020-08" db="EMBL/GenBank/DDBJ databases">
        <title>Genome public.</title>
        <authorList>
            <person name="Liu C."/>
            <person name="Sun Q."/>
        </authorList>
    </citation>
    <scope>NUCLEOTIDE SEQUENCE</scope>
    <source>
        <strain evidence="5">BX21</strain>
    </source>
</reference>
<accession>A0A926IJN0</accession>
<evidence type="ECO:0000259" key="4">
    <source>
        <dbReference type="PROSITE" id="PS50011"/>
    </source>
</evidence>
<evidence type="ECO:0000256" key="2">
    <source>
        <dbReference type="ARBA" id="ARBA00022840"/>
    </source>
</evidence>
<evidence type="ECO:0000256" key="1">
    <source>
        <dbReference type="ARBA" id="ARBA00022741"/>
    </source>
</evidence>
<dbReference type="PROSITE" id="PS00107">
    <property type="entry name" value="PROTEIN_KINASE_ATP"/>
    <property type="match status" value="1"/>
</dbReference>
<name>A0A926IJN0_9FIRM</name>
<feature type="domain" description="Protein kinase" evidence="4">
    <location>
        <begin position="13"/>
        <end position="287"/>
    </location>
</feature>
<dbReference type="PROSITE" id="PS00108">
    <property type="entry name" value="PROTEIN_KINASE_ST"/>
    <property type="match status" value="1"/>
</dbReference>
<evidence type="ECO:0000313" key="5">
    <source>
        <dbReference type="EMBL" id="MBC8587626.1"/>
    </source>
</evidence>
<dbReference type="Proteomes" id="UP000601171">
    <property type="component" value="Unassembled WGS sequence"/>
</dbReference>
<comment type="caution">
    <text evidence="5">The sequence shown here is derived from an EMBL/GenBank/DDBJ whole genome shotgun (WGS) entry which is preliminary data.</text>
</comment>
<protein>
    <submittedName>
        <fullName evidence="5">Protein kinase</fullName>
    </submittedName>
</protein>
<dbReference type="Gene3D" id="1.10.510.10">
    <property type="entry name" value="Transferase(Phosphotransferase) domain 1"/>
    <property type="match status" value="1"/>
</dbReference>
<keyword evidence="5" id="KW-0808">Transferase</keyword>
<proteinExistence type="predicted"/>
<dbReference type="GO" id="GO:0004672">
    <property type="term" value="F:protein kinase activity"/>
    <property type="evidence" value="ECO:0007669"/>
    <property type="project" value="InterPro"/>
</dbReference>